<evidence type="ECO:0000313" key="4">
    <source>
        <dbReference type="EMBL" id="CAI6373471.1"/>
    </source>
</evidence>
<evidence type="ECO:0000259" key="3">
    <source>
        <dbReference type="PROSITE" id="PS50158"/>
    </source>
</evidence>
<dbReference type="GO" id="GO:0003676">
    <property type="term" value="F:nucleic acid binding"/>
    <property type="evidence" value="ECO:0007669"/>
    <property type="project" value="InterPro"/>
</dbReference>
<dbReference type="GO" id="GO:0006508">
    <property type="term" value="P:proteolysis"/>
    <property type="evidence" value="ECO:0007669"/>
    <property type="project" value="InterPro"/>
</dbReference>
<feature type="domain" description="CCHC-type" evidence="3">
    <location>
        <begin position="96"/>
        <end position="112"/>
    </location>
</feature>
<evidence type="ECO:0000313" key="5">
    <source>
        <dbReference type="Proteomes" id="UP001160148"/>
    </source>
</evidence>
<dbReference type="InterPro" id="IPR001878">
    <property type="entry name" value="Znf_CCHC"/>
</dbReference>
<feature type="compositionally biased region" description="Polar residues" evidence="2">
    <location>
        <begin position="62"/>
        <end position="92"/>
    </location>
</feature>
<sequence length="366" mass="40304">MRPSRRYATVWLSVRRLVAVVTVSIRSTFVALCNAAVHMTLRNSARYANFKTDPQPPLNPPVRQSAQRSQVAKTSVSTTSISKQPPSANPNASVTRCYNCSSNGHYASSCTKPKREPGSCFKCGSTSHQLRACPSAGTNNKEDVALVQSPSENVNSTYTIKLALKFPSNEMVNVLAIVDTGSPVSLLRQNIVPLWSPPQVPPILSSGLVGINGSELVVLDQMFVDILPPDDEHPINVNINIVPDSTIKCDLLVGRNFLSHPRVVLTINSGSFEIDFKRSDIVPFDEILSIKSSQDYKSIELNLNIEETLPSHVKSEIENIVTSLYVNNSSPPSKLITYDPPELKIELKDSSIFNLNPRRLSFFEKD</sequence>
<dbReference type="PROSITE" id="PS50158">
    <property type="entry name" value="ZF_CCHC"/>
    <property type="match status" value="2"/>
</dbReference>
<protein>
    <recommendedName>
        <fullName evidence="3">CCHC-type domain-containing protein</fullName>
    </recommendedName>
</protein>
<comment type="caution">
    <text evidence="4">The sequence shown here is derived from an EMBL/GenBank/DDBJ whole genome shotgun (WGS) entry which is preliminary data.</text>
</comment>
<organism evidence="4 5">
    <name type="scientific">Macrosiphum euphorbiae</name>
    <name type="common">potato aphid</name>
    <dbReference type="NCBI Taxonomy" id="13131"/>
    <lineage>
        <taxon>Eukaryota</taxon>
        <taxon>Metazoa</taxon>
        <taxon>Ecdysozoa</taxon>
        <taxon>Arthropoda</taxon>
        <taxon>Hexapoda</taxon>
        <taxon>Insecta</taxon>
        <taxon>Pterygota</taxon>
        <taxon>Neoptera</taxon>
        <taxon>Paraneoptera</taxon>
        <taxon>Hemiptera</taxon>
        <taxon>Sternorrhyncha</taxon>
        <taxon>Aphidomorpha</taxon>
        <taxon>Aphidoidea</taxon>
        <taxon>Aphididae</taxon>
        <taxon>Macrosiphini</taxon>
        <taxon>Macrosiphum</taxon>
    </lineage>
</organism>
<feature type="region of interest" description="Disordered" evidence="2">
    <location>
        <begin position="50"/>
        <end position="92"/>
    </location>
</feature>
<dbReference type="Gene3D" id="4.10.60.10">
    <property type="entry name" value="Zinc finger, CCHC-type"/>
    <property type="match status" value="1"/>
</dbReference>
<feature type="domain" description="CCHC-type" evidence="3">
    <location>
        <begin position="120"/>
        <end position="135"/>
    </location>
</feature>
<dbReference type="PROSITE" id="PS00141">
    <property type="entry name" value="ASP_PROTEASE"/>
    <property type="match status" value="1"/>
</dbReference>
<reference evidence="4 5" key="1">
    <citation type="submission" date="2023-01" db="EMBL/GenBank/DDBJ databases">
        <authorList>
            <person name="Whitehead M."/>
        </authorList>
    </citation>
    <scope>NUCLEOTIDE SEQUENCE [LARGE SCALE GENOMIC DNA]</scope>
</reference>
<keyword evidence="5" id="KW-1185">Reference proteome</keyword>
<dbReference type="InterPro" id="IPR036875">
    <property type="entry name" value="Znf_CCHC_sf"/>
</dbReference>
<evidence type="ECO:0000256" key="2">
    <source>
        <dbReference type="SAM" id="MobiDB-lite"/>
    </source>
</evidence>
<dbReference type="PANTHER" id="PTHR23002">
    <property type="entry name" value="ZINC FINGER CCHC DOMAIN CONTAINING PROTEIN"/>
    <property type="match status" value="1"/>
</dbReference>
<keyword evidence="1" id="KW-0479">Metal-binding</keyword>
<proteinExistence type="predicted"/>
<dbReference type="SUPFAM" id="SSF57756">
    <property type="entry name" value="Retrovirus zinc finger-like domains"/>
    <property type="match status" value="1"/>
</dbReference>
<dbReference type="SUPFAM" id="SSF50630">
    <property type="entry name" value="Acid proteases"/>
    <property type="match status" value="1"/>
</dbReference>
<dbReference type="Proteomes" id="UP001160148">
    <property type="component" value="Unassembled WGS sequence"/>
</dbReference>
<gene>
    <name evidence="4" type="ORF">MEUPH1_LOCUS27218</name>
</gene>
<accession>A0AAV0XZD7</accession>
<dbReference type="Pfam" id="PF00098">
    <property type="entry name" value="zf-CCHC"/>
    <property type="match status" value="1"/>
</dbReference>
<dbReference type="GO" id="GO:0008270">
    <property type="term" value="F:zinc ion binding"/>
    <property type="evidence" value="ECO:0007669"/>
    <property type="project" value="UniProtKB-KW"/>
</dbReference>
<dbReference type="SMART" id="SM00343">
    <property type="entry name" value="ZnF_C2HC"/>
    <property type="match status" value="2"/>
</dbReference>
<name>A0AAV0XZD7_9HEMI</name>
<keyword evidence="1" id="KW-0863">Zinc-finger</keyword>
<dbReference type="GO" id="GO:0004190">
    <property type="term" value="F:aspartic-type endopeptidase activity"/>
    <property type="evidence" value="ECO:0007669"/>
    <property type="project" value="InterPro"/>
</dbReference>
<keyword evidence="1" id="KW-0862">Zinc</keyword>
<dbReference type="InterPro" id="IPR001969">
    <property type="entry name" value="Aspartic_peptidase_AS"/>
</dbReference>
<dbReference type="AlphaFoldDB" id="A0AAV0XZD7"/>
<dbReference type="EMBL" id="CARXXK010001098">
    <property type="protein sequence ID" value="CAI6373471.1"/>
    <property type="molecule type" value="Genomic_DNA"/>
</dbReference>
<dbReference type="InterPro" id="IPR021109">
    <property type="entry name" value="Peptidase_aspartic_dom_sf"/>
</dbReference>
<dbReference type="InterPro" id="IPR051714">
    <property type="entry name" value="Znf_CCHC_NABP"/>
</dbReference>
<evidence type="ECO:0000256" key="1">
    <source>
        <dbReference type="PROSITE-ProRule" id="PRU00047"/>
    </source>
</evidence>